<dbReference type="InterPro" id="IPR005330">
    <property type="entry name" value="MHYT_dom"/>
</dbReference>
<dbReference type="SMART" id="SM00052">
    <property type="entry name" value="EAL"/>
    <property type="match status" value="1"/>
</dbReference>
<feature type="region of interest" description="Disordered" evidence="2">
    <location>
        <begin position="619"/>
        <end position="660"/>
    </location>
</feature>
<feature type="domain" description="GGDEF" evidence="4">
    <location>
        <begin position="281"/>
        <end position="414"/>
    </location>
</feature>
<feature type="transmembrane region" description="Helical" evidence="1">
    <location>
        <begin position="14"/>
        <end position="35"/>
    </location>
</feature>
<dbReference type="NCBIfam" id="TIGR00254">
    <property type="entry name" value="GGDEF"/>
    <property type="match status" value="1"/>
</dbReference>
<feature type="domain" description="MHYT" evidence="5">
    <location>
        <begin position="12"/>
        <end position="199"/>
    </location>
</feature>
<evidence type="ECO:0000256" key="2">
    <source>
        <dbReference type="SAM" id="MobiDB-lite"/>
    </source>
</evidence>
<dbReference type="AlphaFoldDB" id="A0A6N8SF26"/>
<feature type="transmembrane region" description="Helical" evidence="1">
    <location>
        <begin position="215"/>
        <end position="235"/>
    </location>
</feature>
<dbReference type="InterPro" id="IPR000160">
    <property type="entry name" value="GGDEF_dom"/>
</dbReference>
<feature type="transmembrane region" description="Helical" evidence="1">
    <location>
        <begin position="146"/>
        <end position="166"/>
    </location>
</feature>
<name>A0A6N8SF26_9HYPH</name>
<dbReference type="SUPFAM" id="SSF55073">
    <property type="entry name" value="Nucleotide cyclase"/>
    <property type="match status" value="1"/>
</dbReference>
<dbReference type="CDD" id="cd01948">
    <property type="entry name" value="EAL"/>
    <property type="match status" value="1"/>
</dbReference>
<feature type="transmembrane region" description="Helical" evidence="1">
    <location>
        <begin position="82"/>
        <end position="102"/>
    </location>
</feature>
<dbReference type="SMART" id="SM00267">
    <property type="entry name" value="GGDEF"/>
    <property type="match status" value="1"/>
</dbReference>
<dbReference type="PANTHER" id="PTHR44757:SF2">
    <property type="entry name" value="BIOFILM ARCHITECTURE MAINTENANCE PROTEIN MBAA"/>
    <property type="match status" value="1"/>
</dbReference>
<feature type="transmembrane region" description="Helical" evidence="1">
    <location>
        <begin position="175"/>
        <end position="195"/>
    </location>
</feature>
<keyword evidence="1" id="KW-0812">Transmembrane</keyword>
<evidence type="ECO:0000259" key="4">
    <source>
        <dbReference type="PROSITE" id="PS50887"/>
    </source>
</evidence>
<dbReference type="Pfam" id="PF00563">
    <property type="entry name" value="EAL"/>
    <property type="match status" value="1"/>
</dbReference>
<dbReference type="GO" id="GO:0016020">
    <property type="term" value="C:membrane"/>
    <property type="evidence" value="ECO:0007669"/>
    <property type="project" value="UniProtKB-UniRule"/>
</dbReference>
<dbReference type="InterPro" id="IPR029787">
    <property type="entry name" value="Nucleotide_cyclase"/>
</dbReference>
<dbReference type="PANTHER" id="PTHR44757">
    <property type="entry name" value="DIGUANYLATE CYCLASE DGCP"/>
    <property type="match status" value="1"/>
</dbReference>
<organism evidence="6 7">
    <name type="scientific">Shinella kummerowiae</name>
    <dbReference type="NCBI Taxonomy" id="417745"/>
    <lineage>
        <taxon>Bacteria</taxon>
        <taxon>Pseudomonadati</taxon>
        <taxon>Pseudomonadota</taxon>
        <taxon>Alphaproteobacteria</taxon>
        <taxon>Hyphomicrobiales</taxon>
        <taxon>Rhizobiaceae</taxon>
        <taxon>Shinella</taxon>
    </lineage>
</organism>
<dbReference type="Gene3D" id="3.30.70.270">
    <property type="match status" value="1"/>
</dbReference>
<dbReference type="InterPro" id="IPR035919">
    <property type="entry name" value="EAL_sf"/>
</dbReference>
<evidence type="ECO:0000256" key="1">
    <source>
        <dbReference type="PROSITE-ProRule" id="PRU00244"/>
    </source>
</evidence>
<dbReference type="Gene3D" id="3.20.20.450">
    <property type="entry name" value="EAL domain"/>
    <property type="match status" value="1"/>
</dbReference>
<reference evidence="6 7" key="1">
    <citation type="submission" date="2019-12" db="EMBL/GenBank/DDBJ databases">
        <title>Shinella kummerowiae sp. nov., a symbiotic bacterium isolated from root nodules of the herbal legume Kummerowia stipulacea.</title>
        <authorList>
            <person name="Gao J."/>
        </authorList>
    </citation>
    <scope>NUCLEOTIDE SEQUENCE [LARGE SCALE GENOMIC DNA]</scope>
    <source>
        <strain evidence="6 7">CCBAU 25048</strain>
    </source>
</reference>
<feature type="transmembrane region" description="Helical" evidence="1">
    <location>
        <begin position="47"/>
        <end position="70"/>
    </location>
</feature>
<evidence type="ECO:0000259" key="3">
    <source>
        <dbReference type="PROSITE" id="PS50883"/>
    </source>
</evidence>
<dbReference type="Proteomes" id="UP000435802">
    <property type="component" value="Unassembled WGS sequence"/>
</dbReference>
<dbReference type="InterPro" id="IPR001633">
    <property type="entry name" value="EAL_dom"/>
</dbReference>
<evidence type="ECO:0000313" key="6">
    <source>
        <dbReference type="EMBL" id="MXN45340.1"/>
    </source>
</evidence>
<evidence type="ECO:0000313" key="7">
    <source>
        <dbReference type="Proteomes" id="UP000435802"/>
    </source>
</evidence>
<gene>
    <name evidence="6" type="ORF">GR138_09065</name>
</gene>
<evidence type="ECO:0000259" key="5">
    <source>
        <dbReference type="PROSITE" id="PS50924"/>
    </source>
</evidence>
<sequence>MLRVISCITYEHDYAFVIAAAIVCIVTSIMTVRLFDRADRIPAARRFSWIVLSGMAGGAAIWTTHFVAMLGFQLPAEHAFDAFLTIGSLLIAISVTAGGFYMTVERAGNLPPEIGGLVFGIGIVAMHFTGMASLENAGQLEWDRTLVTAAVLFALGFGALTAHLLARYSSGLSRLLAMLTLVLAICTMHFTAMGAATLLPDATDAAPMHTMSNEFLAVLVLATMAVMAGLILYMMDTRSQRELIDSFRHAARHDPLTGLPNRAYLSEHLPAMLAQARDCSAQAAVVVIDLDRFKEINDVHGHHAGDCLLQTLAKRFALQMKAGEIIARVGGDEFVAIKHPVHEQADVDEFARRLGNCIAEPVQRGTATFTAGASIGISRFPGDADSAEELIGRADLAMYRAKRAIGDAVCYYEPSMDEGRRERSALAMELRHAVERDELVLHYQPQLNLQSGEVIGYEALVRWKHRTRGLVPPSDFIPIAEETGLILLIGEWVLKTACEEAARWTKPYRIAVNIASAQLAQADLPKSVQEVLFSSGLPASRLELEITEASLIEDRERTLRVIRQLKTLGVTIAMDDFGTGYSSLSMLQTFPFDKVKLDRSFIEAVTPMRCRWRSSRRRSFSPPALECPSSRKASSGRNRPISCRRKDAGKPRGSSTAGRNRYRQSLAGWAAWRPWKPDLSLRDTTKSSFQCALHPQIENHGQRKNKHAGIALIP</sequence>
<protein>
    <submittedName>
        <fullName evidence="6">EAL domain-containing protein</fullName>
    </submittedName>
</protein>
<keyword evidence="7" id="KW-1185">Reference proteome</keyword>
<dbReference type="EMBL" id="WUMK01000003">
    <property type="protein sequence ID" value="MXN45340.1"/>
    <property type="molecule type" value="Genomic_DNA"/>
</dbReference>
<dbReference type="Pfam" id="PF00990">
    <property type="entry name" value="GGDEF"/>
    <property type="match status" value="1"/>
</dbReference>
<dbReference type="OrthoDB" id="9814202at2"/>
<dbReference type="InterPro" id="IPR043128">
    <property type="entry name" value="Rev_trsase/Diguanyl_cyclase"/>
</dbReference>
<comment type="caution">
    <text evidence="6">The sequence shown here is derived from an EMBL/GenBank/DDBJ whole genome shotgun (WGS) entry which is preliminary data.</text>
</comment>
<keyword evidence="1" id="KW-0472">Membrane</keyword>
<dbReference type="PROSITE" id="PS50887">
    <property type="entry name" value="GGDEF"/>
    <property type="match status" value="1"/>
</dbReference>
<dbReference type="InterPro" id="IPR052155">
    <property type="entry name" value="Biofilm_reg_signaling"/>
</dbReference>
<feature type="domain" description="EAL" evidence="3">
    <location>
        <begin position="423"/>
        <end position="688"/>
    </location>
</feature>
<keyword evidence="1" id="KW-1133">Transmembrane helix</keyword>
<feature type="transmembrane region" description="Helical" evidence="1">
    <location>
        <begin position="114"/>
        <end position="134"/>
    </location>
</feature>
<dbReference type="CDD" id="cd01949">
    <property type="entry name" value="GGDEF"/>
    <property type="match status" value="1"/>
</dbReference>
<dbReference type="SUPFAM" id="SSF141868">
    <property type="entry name" value="EAL domain-like"/>
    <property type="match status" value="1"/>
</dbReference>
<proteinExistence type="predicted"/>
<accession>A0A6N8SF26</accession>
<dbReference type="PROSITE" id="PS50883">
    <property type="entry name" value="EAL"/>
    <property type="match status" value="1"/>
</dbReference>
<dbReference type="Pfam" id="PF03707">
    <property type="entry name" value="MHYT"/>
    <property type="match status" value="3"/>
</dbReference>
<dbReference type="PROSITE" id="PS50924">
    <property type="entry name" value="MHYT"/>
    <property type="match status" value="1"/>
</dbReference>